<dbReference type="EMBL" id="BMVX01000038">
    <property type="protein sequence ID" value="GGZ95272.1"/>
    <property type="molecule type" value="Genomic_DNA"/>
</dbReference>
<evidence type="ECO:0000313" key="1">
    <source>
        <dbReference type="EMBL" id="GGZ95272.1"/>
    </source>
</evidence>
<sequence length="56" mass="6490">MWAHNLWAPAQYRDRVGNLDVPRSHTQEVDGEAVRAGAWMPVQRVEELSALDMRWS</sequence>
<organism evidence="1 2">
    <name type="scientific">Streptomyces subrutilus</name>
    <dbReference type="NCBI Taxonomy" id="36818"/>
    <lineage>
        <taxon>Bacteria</taxon>
        <taxon>Bacillati</taxon>
        <taxon>Actinomycetota</taxon>
        <taxon>Actinomycetes</taxon>
        <taxon>Kitasatosporales</taxon>
        <taxon>Streptomycetaceae</taxon>
        <taxon>Streptomyces</taxon>
    </lineage>
</organism>
<accession>A0A918RDX9</accession>
<reference evidence="1" key="2">
    <citation type="submission" date="2020-09" db="EMBL/GenBank/DDBJ databases">
        <authorList>
            <person name="Sun Q."/>
            <person name="Ohkuma M."/>
        </authorList>
    </citation>
    <scope>NUCLEOTIDE SEQUENCE</scope>
    <source>
        <strain evidence="1">JCM 4834</strain>
    </source>
</reference>
<proteinExistence type="predicted"/>
<dbReference type="AlphaFoldDB" id="A0A918RDX9"/>
<reference evidence="1" key="1">
    <citation type="journal article" date="2014" name="Int. J. Syst. Evol. Microbiol.">
        <title>Complete genome sequence of Corynebacterium casei LMG S-19264T (=DSM 44701T), isolated from a smear-ripened cheese.</title>
        <authorList>
            <consortium name="US DOE Joint Genome Institute (JGI-PGF)"/>
            <person name="Walter F."/>
            <person name="Albersmeier A."/>
            <person name="Kalinowski J."/>
            <person name="Ruckert C."/>
        </authorList>
    </citation>
    <scope>NUCLEOTIDE SEQUENCE</scope>
    <source>
        <strain evidence="1">JCM 4834</strain>
    </source>
</reference>
<comment type="caution">
    <text evidence="1">The sequence shown here is derived from an EMBL/GenBank/DDBJ whole genome shotgun (WGS) entry which is preliminary data.</text>
</comment>
<dbReference type="RefSeq" id="WP_189829148.1">
    <property type="nucleotide sequence ID" value="NZ_BMVX01000038.1"/>
</dbReference>
<dbReference type="Proteomes" id="UP000634660">
    <property type="component" value="Unassembled WGS sequence"/>
</dbReference>
<name>A0A918RDX9_9ACTN</name>
<gene>
    <name evidence="1" type="ORF">GCM10010371_64060</name>
</gene>
<evidence type="ECO:0000313" key="2">
    <source>
        <dbReference type="Proteomes" id="UP000634660"/>
    </source>
</evidence>
<protein>
    <submittedName>
        <fullName evidence="1">Uncharacterized protein</fullName>
    </submittedName>
</protein>